<evidence type="ECO:0000256" key="7">
    <source>
        <dbReference type="SAM" id="MobiDB-lite"/>
    </source>
</evidence>
<dbReference type="PANTHER" id="PTHR21738:SF0">
    <property type="entry name" value="RIBOSOMAL RNA PROCESSING PROTEIN 36 HOMOLOG"/>
    <property type="match status" value="1"/>
</dbReference>
<proteinExistence type="inferred from homology"/>
<keyword evidence="5 6" id="KW-0539">Nucleus</keyword>
<keyword evidence="6" id="KW-0687">Ribonucleoprotein</keyword>
<keyword evidence="4 6" id="KW-0698">rRNA processing</keyword>
<dbReference type="AlphaFoldDB" id="A0AAD5REA3"/>
<gene>
    <name evidence="8" type="ORF">KIN20_037129</name>
</gene>
<evidence type="ECO:0000256" key="6">
    <source>
        <dbReference type="RuleBase" id="RU368027"/>
    </source>
</evidence>
<evidence type="ECO:0000256" key="4">
    <source>
        <dbReference type="ARBA" id="ARBA00022552"/>
    </source>
</evidence>
<protein>
    <recommendedName>
        <fullName evidence="6">rRNA biogenesis protein RRP36</fullName>
    </recommendedName>
</protein>
<evidence type="ECO:0000313" key="8">
    <source>
        <dbReference type="EMBL" id="KAJ1374441.1"/>
    </source>
</evidence>
<accession>A0AAD5REA3</accession>
<feature type="compositionally biased region" description="Basic and acidic residues" evidence="7">
    <location>
        <begin position="140"/>
        <end position="157"/>
    </location>
</feature>
<evidence type="ECO:0000256" key="5">
    <source>
        <dbReference type="ARBA" id="ARBA00023242"/>
    </source>
</evidence>
<dbReference type="GO" id="GO:0030686">
    <property type="term" value="C:90S preribosome"/>
    <property type="evidence" value="ECO:0007669"/>
    <property type="project" value="TreeGrafter"/>
</dbReference>
<evidence type="ECO:0000313" key="9">
    <source>
        <dbReference type="Proteomes" id="UP001196413"/>
    </source>
</evidence>
<sequence length="157" mass="19099">MKIVKKKRDPRFDSRAGLYKERCFEDNYSFLNDLRKNEREVLVKEAGEHEESGDLETAAKIREVIRRMDNREKTKADRKLKQKTYQELRQENIDRMMRGERPVFKTKAKVKMMNVEKKFDQLKKEGRLDKYMKRKAKKEARKEAVKELPFEEKYGYR</sequence>
<keyword evidence="3 6" id="KW-0690">Ribosome biogenesis</keyword>
<dbReference type="Pfam" id="PF06102">
    <property type="entry name" value="RRP36"/>
    <property type="match status" value="1"/>
</dbReference>
<comment type="subcellular location">
    <subcellularLocation>
        <location evidence="1 6">Nucleus</location>
        <location evidence="1 6">Nucleolus</location>
    </subcellularLocation>
</comment>
<comment type="function">
    <text evidence="6">Component of the 90S pre-ribosome involved in the maturation of rRNAs. Required for early cleavages of the pre-RNAs in the 40S ribosomal subunit maturation pathway.</text>
</comment>
<name>A0AAD5REA3_PARTN</name>
<dbReference type="GO" id="GO:0005730">
    <property type="term" value="C:nucleolus"/>
    <property type="evidence" value="ECO:0007669"/>
    <property type="project" value="UniProtKB-SubCell"/>
</dbReference>
<evidence type="ECO:0000256" key="3">
    <source>
        <dbReference type="ARBA" id="ARBA00022517"/>
    </source>
</evidence>
<keyword evidence="9" id="KW-1185">Reference proteome</keyword>
<dbReference type="EMBL" id="JAHQIW010007459">
    <property type="protein sequence ID" value="KAJ1374441.1"/>
    <property type="molecule type" value="Genomic_DNA"/>
</dbReference>
<comment type="similarity">
    <text evidence="2 6">Belongs to the RRP36 family.</text>
</comment>
<feature type="region of interest" description="Disordered" evidence="7">
    <location>
        <begin position="133"/>
        <end position="157"/>
    </location>
</feature>
<comment type="subunit">
    <text evidence="6">Associates with 90S and pre-40S pre-ribosomal particles.</text>
</comment>
<evidence type="ECO:0000256" key="1">
    <source>
        <dbReference type="ARBA" id="ARBA00004604"/>
    </source>
</evidence>
<organism evidence="8 9">
    <name type="scientific">Parelaphostrongylus tenuis</name>
    <name type="common">Meningeal worm</name>
    <dbReference type="NCBI Taxonomy" id="148309"/>
    <lineage>
        <taxon>Eukaryota</taxon>
        <taxon>Metazoa</taxon>
        <taxon>Ecdysozoa</taxon>
        <taxon>Nematoda</taxon>
        <taxon>Chromadorea</taxon>
        <taxon>Rhabditida</taxon>
        <taxon>Rhabditina</taxon>
        <taxon>Rhabditomorpha</taxon>
        <taxon>Strongyloidea</taxon>
        <taxon>Metastrongylidae</taxon>
        <taxon>Parelaphostrongylus</taxon>
    </lineage>
</organism>
<dbReference type="GO" id="GO:0000462">
    <property type="term" value="P:maturation of SSU-rRNA from tricistronic rRNA transcript (SSU-rRNA, 5.8S rRNA, LSU-rRNA)"/>
    <property type="evidence" value="ECO:0007669"/>
    <property type="project" value="TreeGrafter"/>
</dbReference>
<dbReference type="InterPro" id="IPR009292">
    <property type="entry name" value="RRP36"/>
</dbReference>
<dbReference type="Proteomes" id="UP001196413">
    <property type="component" value="Unassembled WGS sequence"/>
</dbReference>
<dbReference type="PANTHER" id="PTHR21738">
    <property type="entry name" value="RIBOSOMAL RNA PROCESSING PROTEIN 36 HOMOLOG"/>
    <property type="match status" value="1"/>
</dbReference>
<reference evidence="8" key="1">
    <citation type="submission" date="2021-06" db="EMBL/GenBank/DDBJ databases">
        <title>Parelaphostrongylus tenuis whole genome reference sequence.</title>
        <authorList>
            <person name="Garwood T.J."/>
            <person name="Larsen P.A."/>
            <person name="Fountain-Jones N.M."/>
            <person name="Garbe J.R."/>
            <person name="Macchietto M.G."/>
            <person name="Kania S.A."/>
            <person name="Gerhold R.W."/>
            <person name="Richards J.E."/>
            <person name="Wolf T.M."/>
        </authorList>
    </citation>
    <scope>NUCLEOTIDE SEQUENCE</scope>
    <source>
        <strain evidence="8">MNPRO001-30</strain>
        <tissue evidence="8">Meninges</tissue>
    </source>
</reference>
<comment type="caution">
    <text evidence="8">The sequence shown here is derived from an EMBL/GenBank/DDBJ whole genome shotgun (WGS) entry which is preliminary data.</text>
</comment>
<evidence type="ECO:0000256" key="2">
    <source>
        <dbReference type="ARBA" id="ARBA00009418"/>
    </source>
</evidence>